<dbReference type="EMBL" id="JANPWB010000011">
    <property type="protein sequence ID" value="KAJ1127543.1"/>
    <property type="molecule type" value="Genomic_DNA"/>
</dbReference>
<protein>
    <submittedName>
        <fullName evidence="1">Uncharacterized protein</fullName>
    </submittedName>
</protein>
<evidence type="ECO:0000313" key="2">
    <source>
        <dbReference type="Proteomes" id="UP001066276"/>
    </source>
</evidence>
<organism evidence="1 2">
    <name type="scientific">Pleurodeles waltl</name>
    <name type="common">Iberian ribbed newt</name>
    <dbReference type="NCBI Taxonomy" id="8319"/>
    <lineage>
        <taxon>Eukaryota</taxon>
        <taxon>Metazoa</taxon>
        <taxon>Chordata</taxon>
        <taxon>Craniata</taxon>
        <taxon>Vertebrata</taxon>
        <taxon>Euteleostomi</taxon>
        <taxon>Amphibia</taxon>
        <taxon>Batrachia</taxon>
        <taxon>Caudata</taxon>
        <taxon>Salamandroidea</taxon>
        <taxon>Salamandridae</taxon>
        <taxon>Pleurodelinae</taxon>
        <taxon>Pleurodeles</taxon>
    </lineage>
</organism>
<proteinExistence type="predicted"/>
<keyword evidence="2" id="KW-1185">Reference proteome</keyword>
<name>A0AAV7PP56_PLEWA</name>
<reference evidence="1" key="1">
    <citation type="journal article" date="2022" name="bioRxiv">
        <title>Sequencing and chromosome-scale assembly of the giantPleurodeles waltlgenome.</title>
        <authorList>
            <person name="Brown T."/>
            <person name="Elewa A."/>
            <person name="Iarovenko S."/>
            <person name="Subramanian E."/>
            <person name="Araus A.J."/>
            <person name="Petzold A."/>
            <person name="Susuki M."/>
            <person name="Suzuki K.-i.T."/>
            <person name="Hayashi T."/>
            <person name="Toyoda A."/>
            <person name="Oliveira C."/>
            <person name="Osipova E."/>
            <person name="Leigh N.D."/>
            <person name="Simon A."/>
            <person name="Yun M.H."/>
        </authorList>
    </citation>
    <scope>NUCLEOTIDE SEQUENCE</scope>
    <source>
        <strain evidence="1">20211129_DDA</strain>
        <tissue evidence="1">Liver</tissue>
    </source>
</reference>
<gene>
    <name evidence="1" type="ORF">NDU88_005942</name>
</gene>
<sequence>MTPAADWLCARGRVCWAGSGGWRAQRPCRAEGLEPGDLLGSSGGAAAPLPGAVAPWPCEVRLQRRRRRGEDPLVQLCSAAEKSVGTQWDSDAGRRCGWPAVAFIWRKDELSLGVAPQSALQRRGRQLLVRGPPGRIRLPVMTHSGPADIPEL</sequence>
<accession>A0AAV7PP56</accession>
<evidence type="ECO:0000313" key="1">
    <source>
        <dbReference type="EMBL" id="KAJ1127543.1"/>
    </source>
</evidence>
<dbReference type="Proteomes" id="UP001066276">
    <property type="component" value="Chromosome 7"/>
</dbReference>
<dbReference type="AlphaFoldDB" id="A0AAV7PP56"/>
<comment type="caution">
    <text evidence="1">The sequence shown here is derived from an EMBL/GenBank/DDBJ whole genome shotgun (WGS) entry which is preliminary data.</text>
</comment>